<reference evidence="6 7" key="1">
    <citation type="submission" date="2018-08" db="EMBL/GenBank/DDBJ databases">
        <title>Aphanomyces genome sequencing and annotation.</title>
        <authorList>
            <person name="Minardi D."/>
            <person name="Oidtmann B."/>
            <person name="Van Der Giezen M."/>
            <person name="Studholme D.J."/>
        </authorList>
    </citation>
    <scope>NUCLEOTIDE SEQUENCE [LARGE SCALE GENOMIC DNA]</scope>
    <source>
        <strain evidence="6 7">SA</strain>
    </source>
</reference>
<dbReference type="InterPro" id="IPR000960">
    <property type="entry name" value="Flavin_mOase"/>
</dbReference>
<evidence type="ECO:0000256" key="2">
    <source>
        <dbReference type="ARBA" id="ARBA00022630"/>
    </source>
</evidence>
<keyword evidence="4" id="KW-0521">NADP</keyword>
<comment type="similarity">
    <text evidence="1">Belongs to the FMO family.</text>
</comment>
<dbReference type="InterPro" id="IPR036188">
    <property type="entry name" value="FAD/NAD-bd_sf"/>
</dbReference>
<dbReference type="SUPFAM" id="SSF51905">
    <property type="entry name" value="FAD/NAD(P)-binding domain"/>
    <property type="match status" value="2"/>
</dbReference>
<protein>
    <submittedName>
        <fullName evidence="6">Uncharacterized protein</fullName>
    </submittedName>
</protein>
<dbReference type="VEuPathDB" id="FungiDB:H257_01860"/>
<evidence type="ECO:0000256" key="3">
    <source>
        <dbReference type="ARBA" id="ARBA00022827"/>
    </source>
</evidence>
<organism evidence="6 7">
    <name type="scientific">Aphanomyces astaci</name>
    <name type="common">Crayfish plague agent</name>
    <dbReference type="NCBI Taxonomy" id="112090"/>
    <lineage>
        <taxon>Eukaryota</taxon>
        <taxon>Sar</taxon>
        <taxon>Stramenopiles</taxon>
        <taxon>Oomycota</taxon>
        <taxon>Saprolegniomycetes</taxon>
        <taxon>Saprolegniales</taxon>
        <taxon>Verrucalvaceae</taxon>
        <taxon>Aphanomyces</taxon>
    </lineage>
</organism>
<dbReference type="PRINTS" id="PR00370">
    <property type="entry name" value="FMOXYGENASE"/>
</dbReference>
<gene>
    <name evidence="6" type="ORF">DYB38_012888</name>
</gene>
<keyword evidence="3" id="KW-0274">FAD</keyword>
<dbReference type="InterPro" id="IPR050346">
    <property type="entry name" value="FMO-like"/>
</dbReference>
<evidence type="ECO:0000313" key="7">
    <source>
        <dbReference type="Proteomes" id="UP000265716"/>
    </source>
</evidence>
<dbReference type="AlphaFoldDB" id="A0A397DTX4"/>
<dbReference type="Gene3D" id="3.50.50.60">
    <property type="entry name" value="FAD/NAD(P)-binding domain"/>
    <property type="match status" value="2"/>
</dbReference>
<dbReference type="GO" id="GO:0050661">
    <property type="term" value="F:NADP binding"/>
    <property type="evidence" value="ECO:0007669"/>
    <property type="project" value="InterPro"/>
</dbReference>
<keyword evidence="2" id="KW-0285">Flavoprotein</keyword>
<dbReference type="Proteomes" id="UP000265716">
    <property type="component" value="Unassembled WGS sequence"/>
</dbReference>
<dbReference type="GO" id="GO:0050660">
    <property type="term" value="F:flavin adenine dinucleotide binding"/>
    <property type="evidence" value="ECO:0007669"/>
    <property type="project" value="InterPro"/>
</dbReference>
<dbReference type="InterPro" id="IPR020946">
    <property type="entry name" value="Flavin_mOase-like"/>
</dbReference>
<proteinExistence type="inferred from homology"/>
<keyword evidence="5" id="KW-0560">Oxidoreductase</keyword>
<sequence length="467" mass="52293">MANFEADYNDLTEVPLELVSLASLRTISLMYNGAAGSLQSLSPTLETLRPDGIAVEAVPPTVDVALLTSKRLRIQGTQSPVRSFTPCLLMPACHYSSESWFASAVYANLRTNLPPEQMQYPSMDFPDGTDQFPHHSVVHKYLVAFADRFNLRRFIRLNTTVEGCSFNDEVWLLRLSDGTQYEADKVILANGHFRLPHFPLHLDIDPSIASFHSRQYRRPDAFHGKVVVLVGAGTSAFDIAREIAPQAERVYISMRDDSSAGDLGETVDQLRPTRKDGSLAEIVAKGALRRTGPDGLVQFEDGSTVSHVHTIIWATGFDFTFPFMQLGESSESTQLVDTTGAAVYNLYREMMYIPNPTLAILGVNHRIWPFPVFEYQATLLSLYWTNALPLPTRSDMRAHEQGEAARWGYLPGSKESHRFGPDRQYAYLSTIYDDLVATQPVPSLPKPIADPDRRAQILRDRKLHLGY</sequence>
<comment type="caution">
    <text evidence="6">The sequence shown here is derived from an EMBL/GenBank/DDBJ whole genome shotgun (WGS) entry which is preliminary data.</text>
</comment>
<evidence type="ECO:0000313" key="6">
    <source>
        <dbReference type="EMBL" id="RHY67937.1"/>
    </source>
</evidence>
<evidence type="ECO:0000256" key="5">
    <source>
        <dbReference type="ARBA" id="ARBA00023002"/>
    </source>
</evidence>
<evidence type="ECO:0000256" key="1">
    <source>
        <dbReference type="ARBA" id="ARBA00009183"/>
    </source>
</evidence>
<accession>A0A397DTX4</accession>
<evidence type="ECO:0000256" key="4">
    <source>
        <dbReference type="ARBA" id="ARBA00022857"/>
    </source>
</evidence>
<dbReference type="PANTHER" id="PTHR23023">
    <property type="entry name" value="DIMETHYLANILINE MONOOXYGENASE"/>
    <property type="match status" value="1"/>
</dbReference>
<dbReference type="EMBL" id="QUTC01003857">
    <property type="protein sequence ID" value="RHY67937.1"/>
    <property type="molecule type" value="Genomic_DNA"/>
</dbReference>
<dbReference type="GO" id="GO:0004499">
    <property type="term" value="F:N,N-dimethylaniline monooxygenase activity"/>
    <property type="evidence" value="ECO:0007669"/>
    <property type="project" value="InterPro"/>
</dbReference>
<dbReference type="Pfam" id="PF00743">
    <property type="entry name" value="FMO-like"/>
    <property type="match status" value="1"/>
</dbReference>
<name>A0A397DTX4_APHAT</name>